<dbReference type="UniPathway" id="UPA00098">
    <property type="reaction ID" value="UER00360"/>
</dbReference>
<evidence type="ECO:0000313" key="9">
    <source>
        <dbReference type="EMBL" id="RSX57806.1"/>
    </source>
</evidence>
<reference evidence="9 10" key="1">
    <citation type="submission" date="2018-09" db="EMBL/GenBank/DDBJ databases">
        <title>Characterization of the phylogenetic diversity of five novel species belonging to the genus Bifidobacterium.</title>
        <authorList>
            <person name="Lugli G.A."/>
            <person name="Duranti S."/>
            <person name="Milani C."/>
        </authorList>
    </citation>
    <scope>NUCLEOTIDE SEQUENCE [LARGE SCALE GENOMIC DNA]</scope>
    <source>
        <strain evidence="9 10">2033B</strain>
    </source>
</reference>
<dbReference type="Proteomes" id="UP000287470">
    <property type="component" value="Unassembled WGS sequence"/>
</dbReference>
<dbReference type="EMBL" id="QXGK01000004">
    <property type="protein sequence ID" value="RSX57806.1"/>
    <property type="molecule type" value="Genomic_DNA"/>
</dbReference>
<evidence type="ECO:0000256" key="3">
    <source>
        <dbReference type="ARBA" id="ARBA00022650"/>
    </source>
</evidence>
<keyword evidence="7" id="KW-0963">Cytoplasm</keyword>
<comment type="subcellular location">
    <subcellularLocation>
        <location evidence="7">Cytoplasm</location>
    </subcellularLocation>
</comment>
<dbReference type="GO" id="GO:0004350">
    <property type="term" value="F:glutamate-5-semialdehyde dehydrogenase activity"/>
    <property type="evidence" value="ECO:0007669"/>
    <property type="project" value="UniProtKB-UniRule"/>
</dbReference>
<comment type="similarity">
    <text evidence="7">Belongs to the gamma-glutamyl phosphate reductase family.</text>
</comment>
<dbReference type="SUPFAM" id="SSF53720">
    <property type="entry name" value="ALDH-like"/>
    <property type="match status" value="1"/>
</dbReference>
<evidence type="ECO:0000256" key="1">
    <source>
        <dbReference type="ARBA" id="ARBA00004985"/>
    </source>
</evidence>
<dbReference type="PANTHER" id="PTHR11063:SF8">
    <property type="entry name" value="DELTA-1-PYRROLINE-5-CARBOXYLATE SYNTHASE"/>
    <property type="match status" value="1"/>
</dbReference>
<dbReference type="EC" id="1.2.1.41" evidence="7"/>
<keyword evidence="10" id="KW-1185">Reference proteome</keyword>
<sequence length="427" mass="44865">MTEETFAAVCAMADAASRAQRELAQTSTEAKNTLLGAIADALDANAVAIAAANADDMARARAEHMDDGKLDRLLFDEPRIRAAADGMRHVASLPDPVGEIVRGYSLPNGLRLQQRRVPIGVIGMIYEARPNVTVDVAALCLKSGNAAILRGGHAAEATNRATIDVIRATIGAHGLDPALVDTVDPYGRDGATAMMEARGHVDLLVPRGGRGLIQAVVRDSKVPVIETGAGNVHIYMDRSGDPAKAIPILINAKTQRIGVCNAAEKLLVHRDVAASFLPLAAQALADAGVEMHADDEARAIIDAAGIDGARVVAATGEDWDTEYLALTIGVKVVGSLDEAIDHINAHSTGHTESIVAEDYSAVERFTGRIDSAVVMVNASTRFTDGGVFGFGAELGISTQKMHARGPMGLREMTTTQWVGYGTGQIRA</sequence>
<comment type="catalytic activity">
    <reaction evidence="6 7">
        <text>L-glutamate 5-semialdehyde + phosphate + NADP(+) = L-glutamyl 5-phosphate + NADPH + H(+)</text>
        <dbReference type="Rhea" id="RHEA:19541"/>
        <dbReference type="ChEBI" id="CHEBI:15378"/>
        <dbReference type="ChEBI" id="CHEBI:43474"/>
        <dbReference type="ChEBI" id="CHEBI:57783"/>
        <dbReference type="ChEBI" id="CHEBI:58066"/>
        <dbReference type="ChEBI" id="CHEBI:58274"/>
        <dbReference type="ChEBI" id="CHEBI:58349"/>
        <dbReference type="EC" id="1.2.1.41"/>
    </reaction>
</comment>
<dbReference type="InterPro" id="IPR016162">
    <property type="entry name" value="Ald_DH_N"/>
</dbReference>
<dbReference type="InterPro" id="IPR015590">
    <property type="entry name" value="Aldehyde_DH_dom"/>
</dbReference>
<protein>
    <recommendedName>
        <fullName evidence="7">Gamma-glutamyl phosphate reductase</fullName>
        <shortName evidence="7">GPR</shortName>
        <ecNumber evidence="7">1.2.1.41</ecNumber>
    </recommendedName>
    <alternativeName>
        <fullName evidence="7">Glutamate-5-semialdehyde dehydrogenase</fullName>
    </alternativeName>
    <alternativeName>
        <fullName evidence="7">Glutamyl-gamma-semialdehyde dehydrogenase</fullName>
        <shortName evidence="7">GSA dehydrogenase</shortName>
    </alternativeName>
</protein>
<dbReference type="InterPro" id="IPR016163">
    <property type="entry name" value="Ald_DH_C"/>
</dbReference>
<dbReference type="GO" id="GO:0055129">
    <property type="term" value="P:L-proline biosynthetic process"/>
    <property type="evidence" value="ECO:0007669"/>
    <property type="project" value="UniProtKB-UniRule"/>
</dbReference>
<dbReference type="InterPro" id="IPR012134">
    <property type="entry name" value="Glu-5-SA_DH"/>
</dbReference>
<gene>
    <name evidence="7" type="primary">proA</name>
    <name evidence="9" type="ORF">D2E24_0654</name>
</gene>
<dbReference type="FunFam" id="3.40.309.10:FF:000006">
    <property type="entry name" value="Gamma-glutamyl phosphate reductase"/>
    <property type="match status" value="1"/>
</dbReference>
<dbReference type="InterPro" id="IPR020593">
    <property type="entry name" value="G-glutamylP_reductase_CS"/>
</dbReference>
<dbReference type="InterPro" id="IPR000965">
    <property type="entry name" value="GPR_dom"/>
</dbReference>
<dbReference type="AlphaFoldDB" id="A0A430FVX9"/>
<evidence type="ECO:0000256" key="7">
    <source>
        <dbReference type="HAMAP-Rule" id="MF_00412"/>
    </source>
</evidence>
<accession>A0A430FVX9</accession>
<keyword evidence="2 7" id="KW-0028">Amino-acid biosynthesis</keyword>
<dbReference type="RefSeq" id="WP_125967922.1">
    <property type="nucleotide sequence ID" value="NZ_QXGK01000004.1"/>
</dbReference>
<dbReference type="HAMAP" id="MF_00412">
    <property type="entry name" value="ProA"/>
    <property type="match status" value="1"/>
</dbReference>
<dbReference type="PIRSF" id="PIRSF000151">
    <property type="entry name" value="GPR"/>
    <property type="match status" value="1"/>
</dbReference>
<keyword evidence="3 7" id="KW-0641">Proline biosynthesis</keyword>
<dbReference type="GO" id="GO:0005737">
    <property type="term" value="C:cytoplasm"/>
    <property type="evidence" value="ECO:0007669"/>
    <property type="project" value="UniProtKB-SubCell"/>
</dbReference>
<keyword evidence="5 7" id="KW-0560">Oxidoreductase</keyword>
<dbReference type="GO" id="GO:0050661">
    <property type="term" value="F:NADP binding"/>
    <property type="evidence" value="ECO:0007669"/>
    <property type="project" value="InterPro"/>
</dbReference>
<dbReference type="CDD" id="cd07079">
    <property type="entry name" value="ALDH_F18-19_ProA-GPR"/>
    <property type="match status" value="1"/>
</dbReference>
<evidence type="ECO:0000256" key="2">
    <source>
        <dbReference type="ARBA" id="ARBA00022605"/>
    </source>
</evidence>
<dbReference type="PROSITE" id="PS01223">
    <property type="entry name" value="PROA"/>
    <property type="match status" value="1"/>
</dbReference>
<dbReference type="NCBIfam" id="TIGR00407">
    <property type="entry name" value="proA"/>
    <property type="match status" value="1"/>
</dbReference>
<comment type="function">
    <text evidence="7">Catalyzes the NADPH-dependent reduction of L-glutamate 5-phosphate into L-glutamate 5-semialdehyde and phosphate. The product spontaneously undergoes cyclization to form 1-pyrroline-5-carboxylate.</text>
</comment>
<name>A0A430FVX9_9BIFI</name>
<evidence type="ECO:0000259" key="8">
    <source>
        <dbReference type="Pfam" id="PF00171"/>
    </source>
</evidence>
<dbReference type="Gene3D" id="3.40.605.10">
    <property type="entry name" value="Aldehyde Dehydrogenase, Chain A, domain 1"/>
    <property type="match status" value="1"/>
</dbReference>
<organism evidence="9 10">
    <name type="scientific">Bifidobacterium samirii</name>
    <dbReference type="NCBI Taxonomy" id="2306974"/>
    <lineage>
        <taxon>Bacteria</taxon>
        <taxon>Bacillati</taxon>
        <taxon>Actinomycetota</taxon>
        <taxon>Actinomycetes</taxon>
        <taxon>Bifidobacteriales</taxon>
        <taxon>Bifidobacteriaceae</taxon>
        <taxon>Bifidobacterium</taxon>
    </lineage>
</organism>
<dbReference type="NCBIfam" id="NF001221">
    <property type="entry name" value="PRK00197.1"/>
    <property type="match status" value="1"/>
</dbReference>
<evidence type="ECO:0000256" key="4">
    <source>
        <dbReference type="ARBA" id="ARBA00022857"/>
    </source>
</evidence>
<dbReference type="InterPro" id="IPR016161">
    <property type="entry name" value="Ald_DH/histidinol_DH"/>
</dbReference>
<proteinExistence type="inferred from homology"/>
<evidence type="ECO:0000313" key="10">
    <source>
        <dbReference type="Proteomes" id="UP000287470"/>
    </source>
</evidence>
<dbReference type="Pfam" id="PF00171">
    <property type="entry name" value="Aldedh"/>
    <property type="match status" value="1"/>
</dbReference>
<keyword evidence="4 7" id="KW-0521">NADP</keyword>
<evidence type="ECO:0000256" key="5">
    <source>
        <dbReference type="ARBA" id="ARBA00023002"/>
    </source>
</evidence>
<feature type="domain" description="Aldehyde dehydrogenase" evidence="8">
    <location>
        <begin position="7"/>
        <end position="296"/>
    </location>
</feature>
<comment type="pathway">
    <text evidence="1 7">Amino-acid biosynthesis; L-proline biosynthesis; L-glutamate 5-semialdehyde from L-glutamate: step 2/2.</text>
</comment>
<evidence type="ECO:0000256" key="6">
    <source>
        <dbReference type="ARBA" id="ARBA00049024"/>
    </source>
</evidence>
<dbReference type="OrthoDB" id="9809970at2"/>
<dbReference type="PANTHER" id="PTHR11063">
    <property type="entry name" value="GLUTAMATE SEMIALDEHYDE DEHYDROGENASE"/>
    <property type="match status" value="1"/>
</dbReference>
<dbReference type="Gene3D" id="3.40.309.10">
    <property type="entry name" value="Aldehyde Dehydrogenase, Chain A, domain 2"/>
    <property type="match status" value="1"/>
</dbReference>
<comment type="caution">
    <text evidence="9">The sequence shown here is derived from an EMBL/GenBank/DDBJ whole genome shotgun (WGS) entry which is preliminary data.</text>
</comment>